<reference evidence="1 2" key="1">
    <citation type="submission" date="2023-02" db="EMBL/GenBank/DDBJ databases">
        <title>LHISI_Scaffold_Assembly.</title>
        <authorList>
            <person name="Stuart O.P."/>
            <person name="Cleave R."/>
            <person name="Magrath M.J.L."/>
            <person name="Mikheyev A.S."/>
        </authorList>
    </citation>
    <scope>NUCLEOTIDE SEQUENCE [LARGE SCALE GENOMIC DNA]</scope>
    <source>
        <strain evidence="1">Daus_M_001</strain>
        <tissue evidence="1">Leg muscle</tissue>
    </source>
</reference>
<name>A0ABQ9GU22_9NEOP</name>
<accession>A0ABQ9GU22</accession>
<evidence type="ECO:0000313" key="1">
    <source>
        <dbReference type="EMBL" id="KAJ8875520.1"/>
    </source>
</evidence>
<dbReference type="EMBL" id="JARBHB010000009">
    <property type="protein sequence ID" value="KAJ8875520.1"/>
    <property type="molecule type" value="Genomic_DNA"/>
</dbReference>
<organism evidence="1 2">
    <name type="scientific">Dryococelus australis</name>
    <dbReference type="NCBI Taxonomy" id="614101"/>
    <lineage>
        <taxon>Eukaryota</taxon>
        <taxon>Metazoa</taxon>
        <taxon>Ecdysozoa</taxon>
        <taxon>Arthropoda</taxon>
        <taxon>Hexapoda</taxon>
        <taxon>Insecta</taxon>
        <taxon>Pterygota</taxon>
        <taxon>Neoptera</taxon>
        <taxon>Polyneoptera</taxon>
        <taxon>Phasmatodea</taxon>
        <taxon>Verophasmatodea</taxon>
        <taxon>Anareolatae</taxon>
        <taxon>Phasmatidae</taxon>
        <taxon>Eurycanthinae</taxon>
        <taxon>Dryococelus</taxon>
    </lineage>
</organism>
<dbReference type="Proteomes" id="UP001159363">
    <property type="component" value="Chromosome 8"/>
</dbReference>
<protein>
    <recommendedName>
        <fullName evidence="3">Mitochondrial protein</fullName>
    </recommendedName>
</protein>
<sequence length="177" mass="19449">MRKKEKLFGTSLSDQKMGKVIGSKWVFSLKHDNNLASKLENKDLGIAKNVLSVKVEQTEGRFVLGQKMYIEKIINPSKTILPSGYTTAEYVKQEFSATVYRNALGSLLHLLNNTRSDIAFTVSKGQVASGSFTPFAHSPGTYYSAVHIVIDPLVVGSHCPNFLLHTICMVVQDPGSS</sequence>
<gene>
    <name evidence="1" type="ORF">PR048_023415</name>
</gene>
<evidence type="ECO:0000313" key="2">
    <source>
        <dbReference type="Proteomes" id="UP001159363"/>
    </source>
</evidence>
<keyword evidence="2" id="KW-1185">Reference proteome</keyword>
<evidence type="ECO:0008006" key="3">
    <source>
        <dbReference type="Google" id="ProtNLM"/>
    </source>
</evidence>
<comment type="caution">
    <text evidence="1">The sequence shown here is derived from an EMBL/GenBank/DDBJ whole genome shotgun (WGS) entry which is preliminary data.</text>
</comment>
<proteinExistence type="predicted"/>